<dbReference type="GO" id="GO:0006465">
    <property type="term" value="P:signal peptide processing"/>
    <property type="evidence" value="ECO:0007669"/>
    <property type="project" value="InterPro"/>
</dbReference>
<dbReference type="OrthoDB" id="308440at2759"/>
<dbReference type="SUPFAM" id="SSF51306">
    <property type="entry name" value="LexA/Signal peptidase"/>
    <property type="match status" value="1"/>
</dbReference>
<dbReference type="InterPro" id="IPR000223">
    <property type="entry name" value="Pept_S26A_signal_pept_1"/>
</dbReference>
<dbReference type="Proteomes" id="UP000192247">
    <property type="component" value="Unassembled WGS sequence"/>
</dbReference>
<comment type="similarity">
    <text evidence="7">Belongs to the peptidase S26 family. IMP1 subfamily.</text>
</comment>
<evidence type="ECO:0000256" key="6">
    <source>
        <dbReference type="ARBA" id="ARBA00023136"/>
    </source>
</evidence>
<organism evidence="11 12">
    <name type="scientific">Tropilaelaps mercedesae</name>
    <dbReference type="NCBI Taxonomy" id="418985"/>
    <lineage>
        <taxon>Eukaryota</taxon>
        <taxon>Metazoa</taxon>
        <taxon>Ecdysozoa</taxon>
        <taxon>Arthropoda</taxon>
        <taxon>Chelicerata</taxon>
        <taxon>Arachnida</taxon>
        <taxon>Acari</taxon>
        <taxon>Parasitiformes</taxon>
        <taxon>Mesostigmata</taxon>
        <taxon>Gamasina</taxon>
        <taxon>Dermanyssoidea</taxon>
        <taxon>Laelapidae</taxon>
        <taxon>Tropilaelaps</taxon>
    </lineage>
</organism>
<keyword evidence="3 9" id="KW-0999">Mitochondrion inner membrane</keyword>
<dbReference type="PANTHER" id="PTHR12383:SF16">
    <property type="entry name" value="MITOCHONDRIAL INNER MEMBRANE PROTEASE SUBUNIT 1"/>
    <property type="match status" value="1"/>
</dbReference>
<dbReference type="STRING" id="418985.A0A1V9X0W4"/>
<evidence type="ECO:0000259" key="10">
    <source>
        <dbReference type="Pfam" id="PF10502"/>
    </source>
</evidence>
<dbReference type="PRINTS" id="PR00727">
    <property type="entry name" value="LEADERPTASE"/>
</dbReference>
<evidence type="ECO:0000256" key="9">
    <source>
        <dbReference type="RuleBase" id="RU362041"/>
    </source>
</evidence>
<comment type="subunit">
    <text evidence="2">Heterodimer of 2 subunits, IMMPL1 and IMMPL2.</text>
</comment>
<dbReference type="Pfam" id="PF10502">
    <property type="entry name" value="Peptidase_S26"/>
    <property type="match status" value="2"/>
</dbReference>
<sequence length="152" mass="16973">MFSSKAVLASKNRLVYNAFEILRGAALCYCVFLYGIEVRYCTGPSMEPTIQNEDIIVVEKITRHLDSFRRGDIVVCISPTDPKSAQCKRILGLPGDILEGPGYGYQVVPQGSVWLQGDNFEDSTDSRSYGAVPKGLIVGRAFFKLNKWTWLQ</sequence>
<dbReference type="EC" id="3.4.21.-" evidence="9"/>
<name>A0A1V9X0W4_9ACAR</name>
<evidence type="ECO:0000256" key="8">
    <source>
        <dbReference type="PIRSR" id="PIRSR600223-1"/>
    </source>
</evidence>
<keyword evidence="12" id="KW-1185">Reference proteome</keyword>
<protein>
    <recommendedName>
        <fullName evidence="9">Mitochondrial inner membrane protease subunit</fullName>
        <ecNumber evidence="9">3.4.21.-</ecNumber>
    </recommendedName>
</protein>
<evidence type="ECO:0000256" key="7">
    <source>
        <dbReference type="ARBA" id="ARBA00038445"/>
    </source>
</evidence>
<dbReference type="InParanoid" id="A0A1V9X0W4"/>
<proteinExistence type="inferred from homology"/>
<keyword evidence="6" id="KW-0472">Membrane</keyword>
<feature type="active site" evidence="8">
    <location>
        <position position="45"/>
    </location>
</feature>
<dbReference type="FunCoup" id="A0A1V9X0W4">
    <property type="interactions" value="1029"/>
</dbReference>
<dbReference type="InterPro" id="IPR052064">
    <property type="entry name" value="Mito_IMP1_subunit"/>
</dbReference>
<accession>A0A1V9X0W4</accession>
<dbReference type="NCBIfam" id="TIGR02227">
    <property type="entry name" value="sigpep_I_bact"/>
    <property type="match status" value="1"/>
</dbReference>
<dbReference type="PANTHER" id="PTHR12383">
    <property type="entry name" value="PROTEASE FAMILY S26 MITOCHONDRIAL INNER MEMBRANE PROTEASE-RELATED"/>
    <property type="match status" value="1"/>
</dbReference>
<feature type="domain" description="Peptidase S26" evidence="10">
    <location>
        <begin position="105"/>
        <end position="144"/>
    </location>
</feature>
<dbReference type="CDD" id="cd06530">
    <property type="entry name" value="S26_SPase_I"/>
    <property type="match status" value="1"/>
</dbReference>
<dbReference type="InterPro" id="IPR036286">
    <property type="entry name" value="LexA/Signal_pep-like_sf"/>
</dbReference>
<comment type="caution">
    <text evidence="11">The sequence shown here is derived from an EMBL/GenBank/DDBJ whole genome shotgun (WGS) entry which is preliminary data.</text>
</comment>
<feature type="domain" description="Peptidase S26" evidence="10">
    <location>
        <begin position="25"/>
        <end position="97"/>
    </location>
</feature>
<evidence type="ECO:0000313" key="12">
    <source>
        <dbReference type="Proteomes" id="UP000192247"/>
    </source>
</evidence>
<keyword evidence="9 11" id="KW-0645">Protease</keyword>
<evidence type="ECO:0000256" key="4">
    <source>
        <dbReference type="ARBA" id="ARBA00022801"/>
    </source>
</evidence>
<keyword evidence="4 9" id="KW-0378">Hydrolase</keyword>
<dbReference type="GO" id="GO:0006627">
    <property type="term" value="P:protein processing involved in protein targeting to mitochondrion"/>
    <property type="evidence" value="ECO:0007669"/>
    <property type="project" value="TreeGrafter"/>
</dbReference>
<dbReference type="EMBL" id="MNPL01030415">
    <property type="protein sequence ID" value="OQR66972.1"/>
    <property type="molecule type" value="Genomic_DNA"/>
</dbReference>
<gene>
    <name evidence="11" type="ORF">BIW11_13809</name>
</gene>
<dbReference type="GO" id="GO:0042720">
    <property type="term" value="C:mitochondrial inner membrane peptidase complex"/>
    <property type="evidence" value="ECO:0007669"/>
    <property type="project" value="TreeGrafter"/>
</dbReference>
<evidence type="ECO:0000256" key="1">
    <source>
        <dbReference type="ARBA" id="ARBA00004273"/>
    </source>
</evidence>
<reference evidence="11 12" key="1">
    <citation type="journal article" date="2017" name="Gigascience">
        <title>Draft genome of the honey bee ectoparasitic mite, Tropilaelaps mercedesae, is shaped by the parasitic life history.</title>
        <authorList>
            <person name="Dong X."/>
            <person name="Armstrong S.D."/>
            <person name="Xia D."/>
            <person name="Makepeace B.L."/>
            <person name="Darby A.C."/>
            <person name="Kadowaki T."/>
        </authorList>
    </citation>
    <scope>NUCLEOTIDE SEQUENCE [LARGE SCALE GENOMIC DNA]</scope>
    <source>
        <strain evidence="11">Wuxi-XJTLU</strain>
    </source>
</reference>
<dbReference type="GO" id="GO:0004252">
    <property type="term" value="F:serine-type endopeptidase activity"/>
    <property type="evidence" value="ECO:0007669"/>
    <property type="project" value="InterPro"/>
</dbReference>
<evidence type="ECO:0000256" key="2">
    <source>
        <dbReference type="ARBA" id="ARBA00011805"/>
    </source>
</evidence>
<dbReference type="Gene3D" id="2.10.109.10">
    <property type="entry name" value="Umud Fragment, subunit A"/>
    <property type="match status" value="1"/>
</dbReference>
<evidence type="ECO:0000256" key="5">
    <source>
        <dbReference type="ARBA" id="ARBA00023128"/>
    </source>
</evidence>
<comment type="subcellular location">
    <subcellularLocation>
        <location evidence="1 9">Mitochondrion inner membrane</location>
    </subcellularLocation>
</comment>
<evidence type="ECO:0000256" key="3">
    <source>
        <dbReference type="ARBA" id="ARBA00022792"/>
    </source>
</evidence>
<feature type="active site" evidence="8">
    <location>
        <position position="88"/>
    </location>
</feature>
<evidence type="ECO:0000313" key="11">
    <source>
        <dbReference type="EMBL" id="OQR66972.1"/>
    </source>
</evidence>
<dbReference type="AlphaFoldDB" id="A0A1V9X0W4"/>
<dbReference type="InterPro" id="IPR019533">
    <property type="entry name" value="Peptidase_S26"/>
</dbReference>
<keyword evidence="5 9" id="KW-0496">Mitochondrion</keyword>